<sequence length="139" mass="16179">MKEHQIKQWQYLLEGGDDIEILQGVEKGETYVVFKEEELIGTFTISLSQSEWDVHIFGSDSLNNSLYLHRLAICPSYMGQGLGTRLLEWIQTTYHNEKDWLKLDCVATNKKLVSFYKDNGFEEIGEKDGHTKFKKSLRE</sequence>
<dbReference type="EMBL" id="JAFELM010000028">
    <property type="protein sequence ID" value="MBM6618038.1"/>
    <property type="molecule type" value="Genomic_DNA"/>
</dbReference>
<dbReference type="InterPro" id="IPR000182">
    <property type="entry name" value="GNAT_dom"/>
</dbReference>
<dbReference type="CDD" id="cd04301">
    <property type="entry name" value="NAT_SF"/>
    <property type="match status" value="1"/>
</dbReference>
<dbReference type="Gene3D" id="3.40.630.30">
    <property type="match status" value="1"/>
</dbReference>
<protein>
    <submittedName>
        <fullName evidence="2">GNAT family N-acetyltransferase</fullName>
    </submittedName>
</protein>
<dbReference type="Pfam" id="PF13508">
    <property type="entry name" value="Acetyltransf_7"/>
    <property type="match status" value="1"/>
</dbReference>
<comment type="caution">
    <text evidence="2">The sequence shown here is derived from an EMBL/GenBank/DDBJ whole genome shotgun (WGS) entry which is preliminary data.</text>
</comment>
<dbReference type="SUPFAM" id="SSF55729">
    <property type="entry name" value="Acyl-CoA N-acyltransferases (Nat)"/>
    <property type="match status" value="1"/>
</dbReference>
<evidence type="ECO:0000259" key="1">
    <source>
        <dbReference type="PROSITE" id="PS51186"/>
    </source>
</evidence>
<dbReference type="Proteomes" id="UP001518925">
    <property type="component" value="Unassembled WGS sequence"/>
</dbReference>
<keyword evidence="3" id="KW-1185">Reference proteome</keyword>
<dbReference type="InterPro" id="IPR016181">
    <property type="entry name" value="Acyl_CoA_acyltransferase"/>
</dbReference>
<evidence type="ECO:0000313" key="3">
    <source>
        <dbReference type="Proteomes" id="UP001518925"/>
    </source>
</evidence>
<reference evidence="2 3" key="1">
    <citation type="submission" date="2021-02" db="EMBL/GenBank/DDBJ databases">
        <title>Bacillus sp. RD4P76, an endophyte from a halophyte.</title>
        <authorList>
            <person name="Sun J.-Q."/>
        </authorList>
    </citation>
    <scope>NUCLEOTIDE SEQUENCE [LARGE SCALE GENOMIC DNA]</scope>
    <source>
        <strain evidence="2 3">RD4P76</strain>
    </source>
</reference>
<evidence type="ECO:0000313" key="2">
    <source>
        <dbReference type="EMBL" id="MBM6618038.1"/>
    </source>
</evidence>
<organism evidence="2 3">
    <name type="scientific">Bacillus suaedaesalsae</name>
    <dbReference type="NCBI Taxonomy" id="2810349"/>
    <lineage>
        <taxon>Bacteria</taxon>
        <taxon>Bacillati</taxon>
        <taxon>Bacillota</taxon>
        <taxon>Bacilli</taxon>
        <taxon>Bacillales</taxon>
        <taxon>Bacillaceae</taxon>
        <taxon>Bacillus</taxon>
    </lineage>
</organism>
<gene>
    <name evidence="2" type="ORF">JR050_10195</name>
</gene>
<accession>A0ABS2DHU1</accession>
<proteinExistence type="predicted"/>
<dbReference type="PROSITE" id="PS51186">
    <property type="entry name" value="GNAT"/>
    <property type="match status" value="1"/>
</dbReference>
<name>A0ABS2DHU1_9BACI</name>
<feature type="domain" description="N-acetyltransferase" evidence="1">
    <location>
        <begin position="1"/>
        <end position="138"/>
    </location>
</feature>